<dbReference type="GO" id="GO:0016884">
    <property type="term" value="F:carbon-nitrogen ligase activity, with glutamine as amido-N-donor"/>
    <property type="evidence" value="ECO:0007669"/>
    <property type="project" value="InterPro"/>
</dbReference>
<name>A0A656D115_KRYT1</name>
<evidence type="ECO:0000313" key="2">
    <source>
        <dbReference type="EMBL" id="CUT00068.1"/>
    </source>
</evidence>
<accession>A0A656D115</accession>
<dbReference type="Pfam" id="PF09424">
    <property type="entry name" value="YqeY"/>
    <property type="match status" value="1"/>
</dbReference>
<sequence>MGLREKLADELKNAMKSGDKIRLEVVRMLQTMIRRKEIERKGEGKELTEEDEIQVIKSEIKKRKEAIELFEKGGRTDLAEKERKELEILNEYLPEQMSEEEITKFVEKVIQEIGATGPKDIGKVMGAVMKELRGKADGAIVQKIVKEKLQSQ</sequence>
<dbReference type="EMBL" id="CZVU01000024">
    <property type="protein sequence ID" value="CUT00068.1"/>
    <property type="molecule type" value="Genomic_DNA"/>
</dbReference>
<evidence type="ECO:0008006" key="5">
    <source>
        <dbReference type="Google" id="ProtNLM"/>
    </source>
</evidence>
<organism evidence="2 3">
    <name type="scientific">Kryptobacter tengchongensis</name>
    <dbReference type="NCBI Taxonomy" id="1643429"/>
    <lineage>
        <taxon>Bacteria</taxon>
        <taxon>Pseudomonadati</taxon>
        <taxon>Candidatus Kryptoniota</taxon>
        <taxon>Candidatus Kryptobacter</taxon>
    </lineage>
</organism>
<dbReference type="InterPro" id="IPR042184">
    <property type="entry name" value="YqeY/Aim41_N"/>
</dbReference>
<dbReference type="EMBL" id="CZVV01000004">
    <property type="protein sequence ID" value="CUS96553.1"/>
    <property type="molecule type" value="Genomic_DNA"/>
</dbReference>
<dbReference type="OrthoDB" id="9788127at2"/>
<dbReference type="Gene3D" id="1.10.1510.10">
    <property type="entry name" value="Uncharacterised protein YqeY/AIM41 PF09424, N-terminal domain"/>
    <property type="match status" value="1"/>
</dbReference>
<proteinExistence type="predicted"/>
<dbReference type="PANTHER" id="PTHR28055:SF1">
    <property type="entry name" value="ALTERED INHERITANCE OF MITOCHONDRIA PROTEIN 41, MITOCHONDRIAL"/>
    <property type="match status" value="1"/>
</dbReference>
<keyword evidence="3" id="KW-1185">Reference proteome</keyword>
<dbReference type="Gene3D" id="1.10.10.410">
    <property type="match status" value="1"/>
</dbReference>
<dbReference type="SUPFAM" id="SSF89095">
    <property type="entry name" value="GatB/YqeY motif"/>
    <property type="match status" value="1"/>
</dbReference>
<protein>
    <recommendedName>
        <fullName evidence="5">GatB/YqeY domain-containing protein</fullName>
    </recommendedName>
</protein>
<reference evidence="3 4" key="1">
    <citation type="submission" date="2015-11" db="EMBL/GenBank/DDBJ databases">
        <authorList>
            <person name="Varghese N."/>
        </authorList>
    </citation>
    <scope>NUCLEOTIDE SEQUENCE [LARGE SCALE GENOMIC DNA]</scope>
    <source>
        <strain evidence="2 3">JGI-24</strain>
        <strain evidence="1 4">JGI-25</strain>
    </source>
</reference>
<dbReference type="InterPro" id="IPR019004">
    <property type="entry name" value="YqeY/Aim41"/>
</dbReference>
<dbReference type="RefSeq" id="WP_072150167.1">
    <property type="nucleotide sequence ID" value="NZ_CZVH01000056.1"/>
</dbReference>
<gene>
    <name evidence="2" type="ORF">JGI24_00717</name>
    <name evidence="1" type="ORF">JGI25_00125</name>
</gene>
<dbReference type="Proteomes" id="UP000243065">
    <property type="component" value="Unassembled WGS sequence"/>
</dbReference>
<dbReference type="InterPro" id="IPR003789">
    <property type="entry name" value="Asn/Gln_tRNA_amidoTrase-B-like"/>
</dbReference>
<evidence type="ECO:0000313" key="3">
    <source>
        <dbReference type="Proteomes" id="UP000243065"/>
    </source>
</evidence>
<evidence type="ECO:0000313" key="4">
    <source>
        <dbReference type="Proteomes" id="UP000243105"/>
    </source>
</evidence>
<dbReference type="AlphaFoldDB" id="A0A656D115"/>
<dbReference type="PANTHER" id="PTHR28055">
    <property type="entry name" value="ALTERED INHERITANCE OF MITOCHONDRIA PROTEIN 41, MITOCHONDRIAL"/>
    <property type="match status" value="1"/>
</dbReference>
<dbReference type="Proteomes" id="UP000243105">
    <property type="component" value="Unassembled WGS sequence"/>
</dbReference>
<evidence type="ECO:0000313" key="1">
    <source>
        <dbReference type="EMBL" id="CUS96553.1"/>
    </source>
</evidence>
<dbReference type="InterPro" id="IPR023168">
    <property type="entry name" value="GatB_Yqey_C_2"/>
</dbReference>